<reference evidence="1 2" key="1">
    <citation type="submission" date="2024-02" db="EMBL/GenBank/DDBJ databases">
        <title>Bacteria isolated from the canopy kelp, Nereocystis luetkeana.</title>
        <authorList>
            <person name="Pfister C.A."/>
            <person name="Younker I.T."/>
            <person name="Light S.H."/>
        </authorList>
    </citation>
    <scope>NUCLEOTIDE SEQUENCE [LARGE SCALE GENOMIC DNA]</scope>
    <source>
        <strain evidence="1 2">TI.1.05</strain>
    </source>
</reference>
<protein>
    <submittedName>
        <fullName evidence="1">Uncharacterized protein</fullName>
    </submittedName>
</protein>
<name>A0ABU9GME3_9GAMM</name>
<proteinExistence type="predicted"/>
<dbReference type="Proteomes" id="UP001369082">
    <property type="component" value="Unassembled WGS sequence"/>
</dbReference>
<evidence type="ECO:0000313" key="2">
    <source>
        <dbReference type="Proteomes" id="UP001369082"/>
    </source>
</evidence>
<keyword evidence="2" id="KW-1185">Reference proteome</keyword>
<accession>A0ABU9GME3</accession>
<dbReference type="RefSeq" id="WP_341596480.1">
    <property type="nucleotide sequence ID" value="NZ_JBAKAZ010000006.1"/>
</dbReference>
<comment type="caution">
    <text evidence="1">The sequence shown here is derived from an EMBL/GenBank/DDBJ whole genome shotgun (WGS) entry which is preliminary data.</text>
</comment>
<organism evidence="1 2">
    <name type="scientific">Psychromonas aquatilis</name>
    <dbReference type="NCBI Taxonomy" id="2005072"/>
    <lineage>
        <taxon>Bacteria</taxon>
        <taxon>Pseudomonadati</taxon>
        <taxon>Pseudomonadota</taxon>
        <taxon>Gammaproteobacteria</taxon>
        <taxon>Alteromonadales</taxon>
        <taxon>Psychromonadaceae</taxon>
        <taxon>Psychromonas</taxon>
    </lineage>
</organism>
<evidence type="ECO:0000313" key="1">
    <source>
        <dbReference type="EMBL" id="MEL0628497.1"/>
    </source>
</evidence>
<dbReference type="EMBL" id="JBAKAZ010000006">
    <property type="protein sequence ID" value="MEL0628497.1"/>
    <property type="molecule type" value="Genomic_DNA"/>
</dbReference>
<sequence>MIIVYIICGLLLFAISGFLMQVTRLSTYRRRIIRTLSDSSSSSTPYVLNKAQEKIIKHCFLNRESIADCIKQVKSQ</sequence>
<gene>
    <name evidence="1" type="ORF">V6256_02660</name>
</gene>